<dbReference type="AlphaFoldDB" id="A0AAX6G5X2"/>
<proteinExistence type="predicted"/>
<dbReference type="Proteomes" id="UP001140949">
    <property type="component" value="Unassembled WGS sequence"/>
</dbReference>
<evidence type="ECO:0000313" key="3">
    <source>
        <dbReference type="Proteomes" id="UP001140949"/>
    </source>
</evidence>
<keyword evidence="2" id="KW-0675">Receptor</keyword>
<dbReference type="EMBL" id="JANAVB010022554">
    <property type="protein sequence ID" value="KAJ6824134.1"/>
    <property type="molecule type" value="Genomic_DNA"/>
</dbReference>
<gene>
    <name evidence="2" type="ORF">M6B38_127400</name>
</gene>
<organism evidence="2 3">
    <name type="scientific">Iris pallida</name>
    <name type="common">Sweet iris</name>
    <dbReference type="NCBI Taxonomy" id="29817"/>
    <lineage>
        <taxon>Eukaryota</taxon>
        <taxon>Viridiplantae</taxon>
        <taxon>Streptophyta</taxon>
        <taxon>Embryophyta</taxon>
        <taxon>Tracheophyta</taxon>
        <taxon>Spermatophyta</taxon>
        <taxon>Magnoliopsida</taxon>
        <taxon>Liliopsida</taxon>
        <taxon>Asparagales</taxon>
        <taxon>Iridaceae</taxon>
        <taxon>Iridoideae</taxon>
        <taxon>Irideae</taxon>
        <taxon>Iris</taxon>
    </lineage>
</organism>
<protein>
    <submittedName>
        <fullName evidence="2">Proline-rich receptor-like protein kinase PERK13</fullName>
    </submittedName>
</protein>
<feature type="region of interest" description="Disordered" evidence="1">
    <location>
        <begin position="86"/>
        <end position="108"/>
    </location>
</feature>
<sequence>MSAASERSEGFQLGRRKGCAAPGLVARGSALRLQWTRTVVHICRGRVALSLSISELGWRWFGRARTLSAAHGGKLSTPLAGTRDRLHLGEASSPSTGAQEGRRGETRRPAGCGYGGGCRGEVDSCSHGSWALLDWIGRCVAMRRLGTDEGTWRRRTQRLGLGFSCLCCTG</sequence>
<reference evidence="2" key="1">
    <citation type="journal article" date="2023" name="GigaByte">
        <title>Genome assembly of the bearded iris, Iris pallida Lam.</title>
        <authorList>
            <person name="Bruccoleri R.E."/>
            <person name="Oakeley E.J."/>
            <person name="Faust A.M.E."/>
            <person name="Altorfer M."/>
            <person name="Dessus-Babus S."/>
            <person name="Burckhardt D."/>
            <person name="Oertli M."/>
            <person name="Naumann U."/>
            <person name="Petersen F."/>
            <person name="Wong J."/>
        </authorList>
    </citation>
    <scope>NUCLEOTIDE SEQUENCE</scope>
    <source>
        <strain evidence="2">GSM-AAB239-AS_SAM_17_03QT</strain>
    </source>
</reference>
<keyword evidence="2" id="KW-0418">Kinase</keyword>
<keyword evidence="3" id="KW-1185">Reference proteome</keyword>
<reference evidence="2" key="2">
    <citation type="submission" date="2023-04" db="EMBL/GenBank/DDBJ databases">
        <authorList>
            <person name="Bruccoleri R.E."/>
            <person name="Oakeley E.J."/>
            <person name="Faust A.-M."/>
            <person name="Dessus-Babus S."/>
            <person name="Altorfer M."/>
            <person name="Burckhardt D."/>
            <person name="Oertli M."/>
            <person name="Naumann U."/>
            <person name="Petersen F."/>
            <person name="Wong J."/>
        </authorList>
    </citation>
    <scope>NUCLEOTIDE SEQUENCE</scope>
    <source>
        <strain evidence="2">GSM-AAB239-AS_SAM_17_03QT</strain>
        <tissue evidence="2">Leaf</tissue>
    </source>
</reference>
<evidence type="ECO:0000256" key="1">
    <source>
        <dbReference type="SAM" id="MobiDB-lite"/>
    </source>
</evidence>
<evidence type="ECO:0000313" key="2">
    <source>
        <dbReference type="EMBL" id="KAJ6824134.1"/>
    </source>
</evidence>
<comment type="caution">
    <text evidence="2">The sequence shown here is derived from an EMBL/GenBank/DDBJ whole genome shotgun (WGS) entry which is preliminary data.</text>
</comment>
<keyword evidence="2" id="KW-0808">Transferase</keyword>
<name>A0AAX6G5X2_IRIPA</name>
<dbReference type="GO" id="GO:0016301">
    <property type="term" value="F:kinase activity"/>
    <property type="evidence" value="ECO:0007669"/>
    <property type="project" value="UniProtKB-KW"/>
</dbReference>
<accession>A0AAX6G5X2</accession>